<sequence>MRCVGAANPPCARCLKRDRECVVRLPNRHQRHIQRSTIPVDRLNHTAVSSRRSPAASPSSTSPIPPPTVNINSYHPPDWPSPKQGSLPSTHPILPSIFSTSPITIATVRTSESDNPHTNASISSTQLEPDQISDSLIIDLVEFFIQRLLFYVPVLALEPLDDIDSLITRRRPLAHAMAFVASTFTLGYTAARQYLLPCILKILEEANSDMNCNEEDNWTLLQALAVLYAYPRVTAVSRHVEKQINPWAVKSAIETRAMQVSLHESVENLNNLIKCHEPEIMSSHAYRRTFYWLWLFVKSRHHSILTRTPPTIRNDSTVASAIDLLLSLDYRPSVWRIAAETALHRVWDRAASVHKGLAEWWCVPPNTKDIGSLLELLENAETLLQDWEETWLQPSQFSTPSAIDPNNLDVSILGNSLTTFMGILTRFIILSFAAHVVSHQLAAKRGSSTISSTTAQTPELRNFLNCVLKSSEAASKCCDSIIDLKPAAREFLRYTPDYGFTMISLCCLHLVYAYNMFPDNLTLKNYLLKVEQVAHLLMELNAGSNTCPKTYGEYVLFDLRQKVQKVNATFAESNFTDDEVTNGLRLDYTSNYQDLSLNACADRNQLEPLLFHFGLATEHVPVINDLNYECNSFLQNSGFPDLLDMYPDFPLESSQHRL</sequence>
<evidence type="ECO:0000313" key="7">
    <source>
        <dbReference type="EMBL" id="KAH8701560.1"/>
    </source>
</evidence>
<dbReference type="PANTHER" id="PTHR31845">
    <property type="entry name" value="FINGER DOMAIN PROTEIN, PUTATIVE-RELATED"/>
    <property type="match status" value="1"/>
</dbReference>
<evidence type="ECO:0000256" key="4">
    <source>
        <dbReference type="ARBA" id="ARBA00023163"/>
    </source>
</evidence>
<dbReference type="PANTHER" id="PTHR31845:SF17">
    <property type="entry name" value="ZN(II)2CYS6 TRANSCRIPTION FACTOR (EUROFUNG)"/>
    <property type="match status" value="1"/>
</dbReference>
<evidence type="ECO:0000256" key="3">
    <source>
        <dbReference type="ARBA" id="ARBA00023125"/>
    </source>
</evidence>
<evidence type="ECO:0000256" key="1">
    <source>
        <dbReference type="ARBA" id="ARBA00004123"/>
    </source>
</evidence>
<protein>
    <recommendedName>
        <fullName evidence="9">Transcription factor domain-containing protein</fullName>
    </recommendedName>
</protein>
<gene>
    <name evidence="7" type="ORF">BGW36DRAFT_355717</name>
</gene>
<reference evidence="7" key="1">
    <citation type="submission" date="2021-12" db="EMBL/GenBank/DDBJ databases">
        <title>Convergent genome expansion in fungi linked to evolution of root-endophyte symbiosis.</title>
        <authorList>
            <consortium name="DOE Joint Genome Institute"/>
            <person name="Ke Y.-H."/>
            <person name="Bonito G."/>
            <person name="Liao H.-L."/>
            <person name="Looney B."/>
            <person name="Rojas-Flechas A."/>
            <person name="Nash J."/>
            <person name="Hameed K."/>
            <person name="Schadt C."/>
            <person name="Martin F."/>
            <person name="Crous P.W."/>
            <person name="Miettinen O."/>
            <person name="Magnuson J.K."/>
            <person name="Labbe J."/>
            <person name="Jacobson D."/>
            <person name="Doktycz M.J."/>
            <person name="Veneault-Fourrey C."/>
            <person name="Kuo A."/>
            <person name="Mondo S."/>
            <person name="Calhoun S."/>
            <person name="Riley R."/>
            <person name="Ohm R."/>
            <person name="LaButti K."/>
            <person name="Andreopoulos B."/>
            <person name="Pangilinan J."/>
            <person name="Nolan M."/>
            <person name="Tritt A."/>
            <person name="Clum A."/>
            <person name="Lipzen A."/>
            <person name="Daum C."/>
            <person name="Barry K."/>
            <person name="Grigoriev I.V."/>
            <person name="Vilgalys R."/>
        </authorList>
    </citation>
    <scope>NUCLEOTIDE SEQUENCE</scope>
    <source>
        <strain evidence="7">PMI_201</strain>
    </source>
</reference>
<feature type="compositionally biased region" description="Low complexity" evidence="6">
    <location>
        <begin position="48"/>
        <end position="62"/>
    </location>
</feature>
<keyword evidence="5" id="KW-0539">Nucleus</keyword>
<dbReference type="InterPro" id="IPR051089">
    <property type="entry name" value="prtT"/>
</dbReference>
<dbReference type="GO" id="GO:0000981">
    <property type="term" value="F:DNA-binding transcription factor activity, RNA polymerase II-specific"/>
    <property type="evidence" value="ECO:0007669"/>
    <property type="project" value="TreeGrafter"/>
</dbReference>
<dbReference type="RefSeq" id="XP_046074936.1">
    <property type="nucleotide sequence ID" value="XM_046213675.1"/>
</dbReference>
<evidence type="ECO:0000256" key="2">
    <source>
        <dbReference type="ARBA" id="ARBA00023015"/>
    </source>
</evidence>
<comment type="caution">
    <text evidence="7">The sequence shown here is derived from an EMBL/GenBank/DDBJ whole genome shotgun (WGS) entry which is preliminary data.</text>
</comment>
<evidence type="ECO:0000256" key="6">
    <source>
        <dbReference type="SAM" id="MobiDB-lite"/>
    </source>
</evidence>
<name>A0AAD4KWE8_9EURO</name>
<proteinExistence type="predicted"/>
<dbReference type="AlphaFoldDB" id="A0AAD4KWE8"/>
<evidence type="ECO:0000313" key="8">
    <source>
        <dbReference type="Proteomes" id="UP001201262"/>
    </source>
</evidence>
<dbReference type="Proteomes" id="UP001201262">
    <property type="component" value="Unassembled WGS sequence"/>
</dbReference>
<keyword evidence="8" id="KW-1185">Reference proteome</keyword>
<keyword evidence="2" id="KW-0805">Transcription regulation</keyword>
<keyword evidence="3" id="KW-0238">DNA-binding</keyword>
<comment type="subcellular location">
    <subcellularLocation>
        <location evidence="1">Nucleus</location>
    </subcellularLocation>
</comment>
<dbReference type="GO" id="GO:0005634">
    <property type="term" value="C:nucleus"/>
    <property type="evidence" value="ECO:0007669"/>
    <property type="project" value="UniProtKB-SubCell"/>
</dbReference>
<dbReference type="GO" id="GO:0000976">
    <property type="term" value="F:transcription cis-regulatory region binding"/>
    <property type="evidence" value="ECO:0007669"/>
    <property type="project" value="TreeGrafter"/>
</dbReference>
<organism evidence="7 8">
    <name type="scientific">Talaromyces proteolyticus</name>
    <dbReference type="NCBI Taxonomy" id="1131652"/>
    <lineage>
        <taxon>Eukaryota</taxon>
        <taxon>Fungi</taxon>
        <taxon>Dikarya</taxon>
        <taxon>Ascomycota</taxon>
        <taxon>Pezizomycotina</taxon>
        <taxon>Eurotiomycetes</taxon>
        <taxon>Eurotiomycetidae</taxon>
        <taxon>Eurotiales</taxon>
        <taxon>Trichocomaceae</taxon>
        <taxon>Talaromyces</taxon>
        <taxon>Talaromyces sect. Bacilispori</taxon>
    </lineage>
</organism>
<dbReference type="GeneID" id="70243962"/>
<accession>A0AAD4KWE8</accession>
<feature type="region of interest" description="Disordered" evidence="6">
    <location>
        <begin position="32"/>
        <end position="91"/>
    </location>
</feature>
<dbReference type="EMBL" id="JAJTJA010000003">
    <property type="protein sequence ID" value="KAH8701560.1"/>
    <property type="molecule type" value="Genomic_DNA"/>
</dbReference>
<keyword evidence="4" id="KW-0804">Transcription</keyword>
<evidence type="ECO:0008006" key="9">
    <source>
        <dbReference type="Google" id="ProtNLM"/>
    </source>
</evidence>
<evidence type="ECO:0000256" key="5">
    <source>
        <dbReference type="ARBA" id="ARBA00023242"/>
    </source>
</evidence>